<dbReference type="AlphaFoldDB" id="X5MCT0"/>
<sequence length="41" mass="4646">MIPIMYTDLENPYRHFHTDMKPTQEKFVTAIVLQPAGGPTG</sequence>
<dbReference type="Proteomes" id="UP000032160">
    <property type="component" value="Chromosome I"/>
</dbReference>
<keyword evidence="2" id="KW-1185">Reference proteome</keyword>
<organism evidence="1 2">
    <name type="scientific">Candidatus Phaeomarinibacter ectocarpi</name>
    <dbReference type="NCBI Taxonomy" id="1458461"/>
    <lineage>
        <taxon>Bacteria</taxon>
        <taxon>Pseudomonadati</taxon>
        <taxon>Pseudomonadota</taxon>
        <taxon>Alphaproteobacteria</taxon>
        <taxon>Hyphomicrobiales</taxon>
        <taxon>Parvibaculaceae</taxon>
        <taxon>Candidatus Phaeomarinibacter</taxon>
    </lineage>
</organism>
<reference evidence="1 2" key="1">
    <citation type="journal article" date="2014" name="Front. Genet.">
        <title>Genome and metabolic network of "Candidatus Phaeomarinobacter ectocarpi" Ec32, a new candidate genus of Alphaproteobacteria frequently associated with brown algae.</title>
        <authorList>
            <person name="Dittami S.M."/>
            <person name="Barbeyron T."/>
            <person name="Boyen C."/>
            <person name="Cambefort J."/>
            <person name="Collet G."/>
            <person name="Delage L."/>
            <person name="Gobet A."/>
            <person name="Groisillier A."/>
            <person name="Leblanc C."/>
            <person name="Michel G."/>
            <person name="Scornet D."/>
            <person name="Siegel A."/>
            <person name="Tapia J.E."/>
            <person name="Tonon T."/>
        </authorList>
    </citation>
    <scope>NUCLEOTIDE SEQUENCE [LARGE SCALE GENOMIC DNA]</scope>
    <source>
        <strain evidence="1 2">Ec32</strain>
    </source>
</reference>
<proteinExistence type="predicted"/>
<dbReference type="KEGG" id="pect:BN1012_Phect1298"/>
<dbReference type="HOGENOM" id="CLU_3267335_0_0_5"/>
<gene>
    <name evidence="1" type="ORF">BN1012_Phect1298</name>
</gene>
<dbReference type="STRING" id="1458461.BN1012_Phect1298"/>
<evidence type="ECO:0000313" key="1">
    <source>
        <dbReference type="EMBL" id="CDO59512.1"/>
    </source>
</evidence>
<dbReference type="EMBL" id="HG966617">
    <property type="protein sequence ID" value="CDO59512.1"/>
    <property type="molecule type" value="Genomic_DNA"/>
</dbReference>
<protein>
    <submittedName>
        <fullName evidence="1">Uncharacterized protein</fullName>
    </submittedName>
</protein>
<evidence type="ECO:0000313" key="2">
    <source>
        <dbReference type="Proteomes" id="UP000032160"/>
    </source>
</evidence>
<accession>X5MCT0</accession>
<name>X5MCT0_9HYPH</name>